<dbReference type="Pfam" id="PF15937">
    <property type="entry name" value="PrlF_antitoxin"/>
    <property type="match status" value="1"/>
</dbReference>
<dbReference type="GO" id="GO:0097351">
    <property type="term" value="F:toxin sequestering activity"/>
    <property type="evidence" value="ECO:0007669"/>
    <property type="project" value="InterPro"/>
</dbReference>
<dbReference type="GO" id="GO:0001558">
    <property type="term" value="P:regulation of cell growth"/>
    <property type="evidence" value="ECO:0007669"/>
    <property type="project" value="InterPro"/>
</dbReference>
<reference evidence="1" key="1">
    <citation type="submission" date="2018-06" db="EMBL/GenBank/DDBJ databases">
        <authorList>
            <person name="Zhirakovskaya E."/>
        </authorList>
    </citation>
    <scope>NUCLEOTIDE SEQUENCE</scope>
</reference>
<name>A0A3B0Z5H5_9ZZZZ</name>
<accession>A0A3B0Z5H5</accession>
<dbReference type="GO" id="GO:0003700">
    <property type="term" value="F:DNA-binding transcription factor activity"/>
    <property type="evidence" value="ECO:0007669"/>
    <property type="project" value="InterPro"/>
</dbReference>
<proteinExistence type="predicted"/>
<sequence length="107" mass="11737">MANVNFKGKVTTTGNSEALRFEKSLFKSLPKFANGAPLTARRLADDVLIIHVDMPDMGVESDRDPVMDAFLSFVEQDILDNPQAIQPIAQSEMDEIADLVKGVSVDE</sequence>
<dbReference type="AlphaFoldDB" id="A0A3B0Z5H5"/>
<gene>
    <name evidence="1" type="ORF">MNBD_GAMMA12-601</name>
</gene>
<evidence type="ECO:0000313" key="1">
    <source>
        <dbReference type="EMBL" id="VAW82802.1"/>
    </source>
</evidence>
<protein>
    <submittedName>
        <fullName evidence="1">Uncharacterized protein</fullName>
    </submittedName>
</protein>
<organism evidence="1">
    <name type="scientific">hydrothermal vent metagenome</name>
    <dbReference type="NCBI Taxonomy" id="652676"/>
    <lineage>
        <taxon>unclassified sequences</taxon>
        <taxon>metagenomes</taxon>
        <taxon>ecological metagenomes</taxon>
    </lineage>
</organism>
<dbReference type="EMBL" id="UOFL01000254">
    <property type="protein sequence ID" value="VAW82802.1"/>
    <property type="molecule type" value="Genomic_DNA"/>
</dbReference>
<dbReference type="InterPro" id="IPR031848">
    <property type="entry name" value="PrlF_antitoxin"/>
</dbReference>